<organism evidence="1 2">
    <name type="scientific">Peribacillus huizhouensis</name>
    <dbReference type="NCBI Taxonomy" id="1501239"/>
    <lineage>
        <taxon>Bacteria</taxon>
        <taxon>Bacillati</taxon>
        <taxon>Bacillota</taxon>
        <taxon>Bacilli</taxon>
        <taxon>Bacillales</taxon>
        <taxon>Bacillaceae</taxon>
        <taxon>Peribacillus</taxon>
    </lineage>
</organism>
<evidence type="ECO:0000313" key="2">
    <source>
        <dbReference type="Proteomes" id="UP000626697"/>
    </source>
</evidence>
<comment type="caution">
    <text evidence="1">The sequence shown here is derived from an EMBL/GenBank/DDBJ whole genome shotgun (WGS) entry which is preliminary data.</text>
</comment>
<evidence type="ECO:0000313" key="1">
    <source>
        <dbReference type="EMBL" id="MBA9024758.1"/>
    </source>
</evidence>
<reference evidence="1 2" key="1">
    <citation type="submission" date="2020-08" db="EMBL/GenBank/DDBJ databases">
        <title>Genomic Encyclopedia of Type Strains, Phase IV (KMG-IV): sequencing the most valuable type-strain genomes for metagenomic binning, comparative biology and taxonomic classification.</title>
        <authorList>
            <person name="Goeker M."/>
        </authorList>
    </citation>
    <scope>NUCLEOTIDE SEQUENCE [LARGE SCALE GENOMIC DNA]</scope>
    <source>
        <strain evidence="1 2">DSM 105481</strain>
    </source>
</reference>
<name>A0ABR6CI80_9BACI</name>
<dbReference type="EMBL" id="JACJHX010000001">
    <property type="protein sequence ID" value="MBA9024758.1"/>
    <property type="molecule type" value="Genomic_DNA"/>
</dbReference>
<dbReference type="Proteomes" id="UP000626697">
    <property type="component" value="Unassembled WGS sequence"/>
</dbReference>
<proteinExistence type="predicted"/>
<gene>
    <name evidence="1" type="ORF">HNP81_000040</name>
</gene>
<sequence>MSIEEFNEAPEGVEYKVNADGTAARCHLMM</sequence>
<protein>
    <submittedName>
        <fullName evidence="1">Uncharacterized protein</fullName>
    </submittedName>
</protein>
<keyword evidence="2" id="KW-1185">Reference proteome</keyword>
<accession>A0ABR6CI80</accession>